<proteinExistence type="inferred from homology"/>
<dbReference type="GO" id="GO:0000272">
    <property type="term" value="P:polysaccharide catabolic process"/>
    <property type="evidence" value="ECO:0007669"/>
    <property type="project" value="UniProtKB-KW"/>
</dbReference>
<dbReference type="GO" id="GO:0052861">
    <property type="term" value="F:endo-1,3(4)-beta-glucanase activity"/>
    <property type="evidence" value="ECO:0007669"/>
    <property type="project" value="InterPro"/>
</dbReference>
<feature type="domain" description="Glycosyl hydrolase family 81 C-terminal" evidence="10">
    <location>
        <begin position="374"/>
        <end position="723"/>
    </location>
</feature>
<dbReference type="AlphaFoldDB" id="A0A6A6USI0"/>
<sequence>MQRYATQESVNPFIPFSDDPPVVARRPDHPVSSNFVKARTTPVSSTELSTLQSAPSKPLYTNKFYANLFLEGQTCPAWTMPYSVWWSHGGTNSNSWGMSITLIEDNQIAYGPANDDGCCKFYLAPIGIQNIALSAAELGPTTSMTVDSMEASSANINFSPSSDAPPILSLPLVQGMGFVTGVYRGCTPYVQSSVFFRMFIPSGTINNGNTEKYRVVLEDGAVWLIYRTMDHGTTLGAPMQQLSNTTICGDAGFKGFIQIAKLDDPANESVYDTSAGAYAVSCTVAGIVSGSNGRYSFIWEKTGLPMPLLMYALPHHLDSFAPPTSACVTNIKKRSTTKGVMAGVLADQWIMIEKLPIDIGFAPWTPATGSVTQLSDSVKQTITAVAAQEVEQDVMAQCCLNSMYFSGKGLAKFAMMIFAMHDMANCPDIVNKGMSKLKDAFATFVNNTQPNPLVYEDQWKGVVSVAGLNGDPGQDFGNSYYNDHHFHYGYFLYAAAVLGYVDPSWLADSKNKAWVDMLVRDFANSGEDTYFPFSRSFDWFCGHSWAKGLFASGDGKDQESSSEDAFASYSLKMWGHVTHNSVIEAGGDLRLALQARVFQKYFLMESTNTTQPASFISNKVTGILFENKCDHSTYFSPAIECIQGIHMIPVSPVTALIRTPNFVQEEWCAFFDQGRVDQIQSGWNGLLQANHGLLDPKAAYEYFAASNFNWGLLDGGASRTWYLAYFAAIAKL</sequence>
<feature type="domain" description="Glycosyl hydrolase family 81 N-terminal" evidence="9">
    <location>
        <begin position="54"/>
        <end position="366"/>
    </location>
</feature>
<dbReference type="Gene3D" id="1.10.287.1170">
    <property type="entry name" value="glycoside hydrolase family 81 endo-[beta] glucanase"/>
    <property type="match status" value="1"/>
</dbReference>
<dbReference type="InterPro" id="IPR005200">
    <property type="entry name" value="Endo-beta-glucanase"/>
</dbReference>
<dbReference type="PROSITE" id="PS52008">
    <property type="entry name" value="GH81"/>
    <property type="match status" value="1"/>
</dbReference>
<gene>
    <name evidence="11" type="ORF">BT63DRAFT_365463</name>
</gene>
<evidence type="ECO:0000259" key="9">
    <source>
        <dbReference type="Pfam" id="PF03639"/>
    </source>
</evidence>
<keyword evidence="5" id="KW-0119">Carbohydrate metabolism</keyword>
<comment type="catalytic activity">
    <reaction evidence="1">
        <text>Hydrolysis of (1-&gt;3)-beta-D-glucosidic linkages in (1-&gt;3)-beta-D-glucans.</text>
        <dbReference type="EC" id="3.2.1.39"/>
    </reaction>
</comment>
<evidence type="ECO:0000256" key="2">
    <source>
        <dbReference type="ARBA" id="ARBA00010730"/>
    </source>
</evidence>
<dbReference type="InterPro" id="IPR040720">
    <property type="entry name" value="GH81_C"/>
</dbReference>
<name>A0A6A6USI0_9PEZI</name>
<dbReference type="OrthoDB" id="4473401at2759"/>
<dbReference type="InterPro" id="IPR040451">
    <property type="entry name" value="GH81_N"/>
</dbReference>
<dbReference type="Proteomes" id="UP000799302">
    <property type="component" value="Unassembled WGS sequence"/>
</dbReference>
<evidence type="ECO:0000256" key="8">
    <source>
        <dbReference type="ARBA" id="ARBA00023326"/>
    </source>
</evidence>
<keyword evidence="7" id="KW-0961">Cell wall biogenesis/degradation</keyword>
<dbReference type="Gene3D" id="2.70.98.30">
    <property type="entry name" value="Golgi alpha-mannosidase II, domain 4"/>
    <property type="match status" value="1"/>
</dbReference>
<dbReference type="PANTHER" id="PTHR31983">
    <property type="entry name" value="ENDO-1,3(4)-BETA-GLUCANASE 1"/>
    <property type="match status" value="1"/>
</dbReference>
<evidence type="ECO:0000256" key="1">
    <source>
        <dbReference type="ARBA" id="ARBA00000382"/>
    </source>
</evidence>
<reference evidence="11" key="1">
    <citation type="journal article" date="2020" name="Stud. Mycol.">
        <title>101 Dothideomycetes genomes: a test case for predicting lifestyles and emergence of pathogens.</title>
        <authorList>
            <person name="Haridas S."/>
            <person name="Albert R."/>
            <person name="Binder M."/>
            <person name="Bloem J."/>
            <person name="Labutti K."/>
            <person name="Salamov A."/>
            <person name="Andreopoulos B."/>
            <person name="Baker S."/>
            <person name="Barry K."/>
            <person name="Bills G."/>
            <person name="Bluhm B."/>
            <person name="Cannon C."/>
            <person name="Castanera R."/>
            <person name="Culley D."/>
            <person name="Daum C."/>
            <person name="Ezra D."/>
            <person name="Gonzalez J."/>
            <person name="Henrissat B."/>
            <person name="Kuo A."/>
            <person name="Liang C."/>
            <person name="Lipzen A."/>
            <person name="Lutzoni F."/>
            <person name="Magnuson J."/>
            <person name="Mondo S."/>
            <person name="Nolan M."/>
            <person name="Ohm R."/>
            <person name="Pangilinan J."/>
            <person name="Park H.-J."/>
            <person name="Ramirez L."/>
            <person name="Alfaro M."/>
            <person name="Sun H."/>
            <person name="Tritt A."/>
            <person name="Yoshinaga Y."/>
            <person name="Zwiers L.-H."/>
            <person name="Turgeon B."/>
            <person name="Goodwin S."/>
            <person name="Spatafora J."/>
            <person name="Crous P."/>
            <person name="Grigoriev I."/>
        </authorList>
    </citation>
    <scope>NUCLEOTIDE SEQUENCE</scope>
    <source>
        <strain evidence="11">CBS 115976</strain>
    </source>
</reference>
<evidence type="ECO:0000256" key="6">
    <source>
        <dbReference type="ARBA" id="ARBA00023295"/>
    </source>
</evidence>
<dbReference type="GO" id="GO:0071555">
    <property type="term" value="P:cell wall organization"/>
    <property type="evidence" value="ECO:0007669"/>
    <property type="project" value="UniProtKB-KW"/>
</dbReference>
<dbReference type="PANTHER" id="PTHR31983:SF0">
    <property type="entry name" value="GLUCAN ENDO-1,3-BETA-D-GLUCOSIDASE 2"/>
    <property type="match status" value="1"/>
</dbReference>
<evidence type="ECO:0000259" key="10">
    <source>
        <dbReference type="Pfam" id="PF17652"/>
    </source>
</evidence>
<keyword evidence="8" id="KW-0624">Polysaccharide degradation</keyword>
<comment type="similarity">
    <text evidence="2">Belongs to the glycosyl hydrolase 81 family.</text>
</comment>
<dbReference type="EC" id="3.2.1.39" evidence="3"/>
<keyword evidence="12" id="KW-1185">Reference proteome</keyword>
<dbReference type="GO" id="GO:0042973">
    <property type="term" value="F:glucan endo-1,3-beta-D-glucosidase activity"/>
    <property type="evidence" value="ECO:0007669"/>
    <property type="project" value="UniProtKB-EC"/>
</dbReference>
<evidence type="ECO:0000256" key="5">
    <source>
        <dbReference type="ARBA" id="ARBA00023277"/>
    </source>
</evidence>
<dbReference type="Pfam" id="PF17652">
    <property type="entry name" value="Glyco_hydro81C"/>
    <property type="match status" value="1"/>
</dbReference>
<dbReference type="EMBL" id="MU004230">
    <property type="protein sequence ID" value="KAF2674038.1"/>
    <property type="molecule type" value="Genomic_DNA"/>
</dbReference>
<dbReference type="Pfam" id="PF03639">
    <property type="entry name" value="Glyco_hydro_81"/>
    <property type="match status" value="1"/>
</dbReference>
<dbReference type="GO" id="GO:0009986">
    <property type="term" value="C:cell surface"/>
    <property type="evidence" value="ECO:0007669"/>
    <property type="project" value="TreeGrafter"/>
</dbReference>
<evidence type="ECO:0000313" key="12">
    <source>
        <dbReference type="Proteomes" id="UP000799302"/>
    </source>
</evidence>
<evidence type="ECO:0000256" key="3">
    <source>
        <dbReference type="ARBA" id="ARBA00012780"/>
    </source>
</evidence>
<evidence type="ECO:0000256" key="4">
    <source>
        <dbReference type="ARBA" id="ARBA00022801"/>
    </source>
</evidence>
<dbReference type="Gene3D" id="1.20.5.420">
    <property type="entry name" value="Immunoglobulin FC, subunit C"/>
    <property type="match status" value="1"/>
</dbReference>
<keyword evidence="6" id="KW-0326">Glycosidase</keyword>
<protein>
    <recommendedName>
        <fullName evidence="3">glucan endo-1,3-beta-D-glucosidase</fullName>
        <ecNumber evidence="3">3.2.1.39</ecNumber>
    </recommendedName>
</protein>
<keyword evidence="4" id="KW-0378">Hydrolase</keyword>
<evidence type="ECO:0000313" key="11">
    <source>
        <dbReference type="EMBL" id="KAF2674038.1"/>
    </source>
</evidence>
<organism evidence="11 12">
    <name type="scientific">Microthyrium microscopicum</name>
    <dbReference type="NCBI Taxonomy" id="703497"/>
    <lineage>
        <taxon>Eukaryota</taxon>
        <taxon>Fungi</taxon>
        <taxon>Dikarya</taxon>
        <taxon>Ascomycota</taxon>
        <taxon>Pezizomycotina</taxon>
        <taxon>Dothideomycetes</taxon>
        <taxon>Dothideomycetes incertae sedis</taxon>
        <taxon>Microthyriales</taxon>
        <taxon>Microthyriaceae</taxon>
        <taxon>Microthyrium</taxon>
    </lineage>
</organism>
<accession>A0A6A6USI0</accession>
<evidence type="ECO:0000256" key="7">
    <source>
        <dbReference type="ARBA" id="ARBA00023316"/>
    </source>
</evidence>